<dbReference type="GO" id="GO:0050660">
    <property type="term" value="F:flavin adenine dinucleotide binding"/>
    <property type="evidence" value="ECO:0007669"/>
    <property type="project" value="UniProtKB-UniRule"/>
</dbReference>
<dbReference type="Proteomes" id="UP000295560">
    <property type="component" value="Unassembled WGS sequence"/>
</dbReference>
<feature type="binding site" evidence="5">
    <location>
        <position position="194"/>
    </location>
    <ligand>
        <name>FAD</name>
        <dbReference type="ChEBI" id="CHEBI:57692"/>
        <note>ligand shared between neighboring subunits</note>
    </ligand>
</feature>
<dbReference type="GO" id="GO:0004799">
    <property type="term" value="F:thymidylate synthase activity"/>
    <property type="evidence" value="ECO:0007669"/>
    <property type="project" value="TreeGrafter"/>
</dbReference>
<feature type="binding site" evidence="5">
    <location>
        <begin position="95"/>
        <end position="97"/>
    </location>
    <ligand>
        <name>FAD</name>
        <dbReference type="ChEBI" id="CHEBI:57692"/>
        <note>ligand shared between neighboring subunits</note>
    </ligand>
</feature>
<keyword evidence="5" id="KW-0521">NADP</keyword>
<feature type="binding site" description="in other chain" evidence="5">
    <location>
        <begin position="103"/>
        <end position="107"/>
    </location>
    <ligand>
        <name>dUMP</name>
        <dbReference type="ChEBI" id="CHEBI:246422"/>
        <note>ligand shared between dimeric partners</note>
    </ligand>
</feature>
<dbReference type="UniPathway" id="UPA00575"/>
<feature type="binding site" description="in other chain" evidence="5">
    <location>
        <position position="172"/>
    </location>
    <ligand>
        <name>dUMP</name>
        <dbReference type="ChEBI" id="CHEBI:246422"/>
        <note>ligand shared between dimeric partners</note>
    </ligand>
</feature>
<proteinExistence type="inferred from homology"/>
<dbReference type="Pfam" id="PF02511">
    <property type="entry name" value="Thy1"/>
    <property type="match status" value="1"/>
</dbReference>
<feature type="binding site" evidence="5">
    <location>
        <begin position="188"/>
        <end position="190"/>
    </location>
    <ligand>
        <name>FAD</name>
        <dbReference type="ChEBI" id="CHEBI:57692"/>
        <note>ligand shared between neighboring subunits</note>
    </ligand>
</feature>
<keyword evidence="3 5" id="KW-0545">Nucleotide biosynthesis</keyword>
<comment type="similarity">
    <text evidence="5">Belongs to the thymidylate synthase ThyX family.</text>
</comment>
<comment type="catalytic activity">
    <reaction evidence="5">
        <text>dUMP + (6R)-5,10-methylene-5,6,7,8-tetrahydrofolate + NADPH + H(+) = dTMP + (6S)-5,6,7,8-tetrahydrofolate + NADP(+)</text>
        <dbReference type="Rhea" id="RHEA:29043"/>
        <dbReference type="ChEBI" id="CHEBI:15378"/>
        <dbReference type="ChEBI" id="CHEBI:15636"/>
        <dbReference type="ChEBI" id="CHEBI:57453"/>
        <dbReference type="ChEBI" id="CHEBI:57783"/>
        <dbReference type="ChEBI" id="CHEBI:58349"/>
        <dbReference type="ChEBI" id="CHEBI:63528"/>
        <dbReference type="ChEBI" id="CHEBI:246422"/>
        <dbReference type="EC" id="2.1.1.148"/>
    </reaction>
</comment>
<name>A0A4R1HVA0_PSEEN</name>
<comment type="caution">
    <text evidence="6">The sequence shown here is derived from an EMBL/GenBank/DDBJ whole genome shotgun (WGS) entry which is preliminary data.</text>
</comment>
<feature type="binding site" evidence="5">
    <location>
        <position position="103"/>
    </location>
    <ligand>
        <name>FAD</name>
        <dbReference type="ChEBI" id="CHEBI:57692"/>
        <note>ligand shared between neighboring subunits</note>
    </ligand>
</feature>
<dbReference type="Gene3D" id="3.30.70.3180">
    <property type="match status" value="1"/>
</dbReference>
<comment type="subunit">
    <text evidence="5">Homotetramer.</text>
</comment>
<dbReference type="Gene3D" id="3.30.1360.170">
    <property type="match status" value="1"/>
</dbReference>
<dbReference type="RefSeq" id="WP_132421634.1">
    <property type="nucleotide sequence ID" value="NZ_SMFZ01000001.1"/>
</dbReference>
<keyword evidence="4 5" id="KW-0274">FAD</keyword>
<evidence type="ECO:0000313" key="6">
    <source>
        <dbReference type="EMBL" id="TCK25323.1"/>
    </source>
</evidence>
<dbReference type="PANTHER" id="PTHR34934:SF1">
    <property type="entry name" value="FLAVIN-DEPENDENT THYMIDYLATE SYNTHASE"/>
    <property type="match status" value="1"/>
</dbReference>
<sequence length="250" mass="27839">MPETVPLTVQLVGKTEFFPPADVPWETDAEGGQALAEFAGRACYQSWSKPNPRTATNAGYLQHILEVGHLSVLEHGTVSFYLTGISRSLTHELIRHRHFSYSQLSQRYVPEKDAAMVEPDVIAEDPELHALFTEAAAASVKAYEELLAGLERRFADVPNTTLRRKQARQAARAVLPNAIETRIVVTGNYRAWRHFIAMRASEHADVEIRALAVECLRQLQREVPNVFADFEVQTLDDGSVIASSPFVTEG</sequence>
<evidence type="ECO:0000256" key="2">
    <source>
        <dbReference type="ARBA" id="ARBA00022630"/>
    </source>
</evidence>
<reference evidence="6 7" key="1">
    <citation type="submission" date="2019-03" db="EMBL/GenBank/DDBJ databases">
        <title>Sequencing the genomes of 1000 actinobacteria strains.</title>
        <authorList>
            <person name="Klenk H.-P."/>
        </authorList>
    </citation>
    <scope>NUCLEOTIDE SEQUENCE [LARGE SCALE GENOMIC DNA]</scope>
    <source>
        <strain evidence="6 7">DSM 44969</strain>
    </source>
</reference>
<feature type="binding site" evidence="5">
    <location>
        <position position="199"/>
    </location>
    <ligand>
        <name>dUMP</name>
        <dbReference type="ChEBI" id="CHEBI:246422"/>
        <note>ligand shared between dimeric partners</note>
    </ligand>
</feature>
<keyword evidence="1 5" id="KW-0489">Methyltransferase</keyword>
<evidence type="ECO:0000256" key="1">
    <source>
        <dbReference type="ARBA" id="ARBA00022603"/>
    </source>
</evidence>
<feature type="binding site" evidence="5">
    <location>
        <begin position="92"/>
        <end position="95"/>
    </location>
    <ligand>
        <name>dUMP</name>
        <dbReference type="ChEBI" id="CHEBI:246422"/>
        <note>ligand shared between dimeric partners</note>
    </ligand>
</feature>
<dbReference type="GO" id="GO:0006231">
    <property type="term" value="P:dTMP biosynthetic process"/>
    <property type="evidence" value="ECO:0007669"/>
    <property type="project" value="UniProtKB-UniRule"/>
</dbReference>
<dbReference type="Gene3D" id="6.10.140.450">
    <property type="match status" value="1"/>
</dbReference>
<evidence type="ECO:0000256" key="5">
    <source>
        <dbReference type="HAMAP-Rule" id="MF_01408"/>
    </source>
</evidence>
<evidence type="ECO:0000256" key="4">
    <source>
        <dbReference type="ARBA" id="ARBA00022827"/>
    </source>
</evidence>
<dbReference type="AlphaFoldDB" id="A0A4R1HVA0"/>
<dbReference type="EMBL" id="SMFZ01000001">
    <property type="protein sequence ID" value="TCK25323.1"/>
    <property type="molecule type" value="Genomic_DNA"/>
</dbReference>
<dbReference type="SUPFAM" id="SSF69796">
    <property type="entry name" value="Thymidylate synthase-complementing protein Thy1"/>
    <property type="match status" value="1"/>
</dbReference>
<dbReference type="InterPro" id="IPR003669">
    <property type="entry name" value="Thymidylate_synthase_ThyX"/>
</dbReference>
<comment type="pathway">
    <text evidence="5">Pyrimidine metabolism; dTTP biosynthesis.</text>
</comment>
<dbReference type="GO" id="GO:0070402">
    <property type="term" value="F:NADPH binding"/>
    <property type="evidence" value="ECO:0007669"/>
    <property type="project" value="TreeGrafter"/>
</dbReference>
<dbReference type="OrthoDB" id="9780625at2"/>
<keyword evidence="7" id="KW-1185">Reference proteome</keyword>
<dbReference type="HAMAP" id="MF_01408">
    <property type="entry name" value="ThyX"/>
    <property type="match status" value="1"/>
</dbReference>
<feature type="binding site" evidence="5">
    <location>
        <position position="71"/>
    </location>
    <ligand>
        <name>FAD</name>
        <dbReference type="ChEBI" id="CHEBI:57692"/>
        <note>ligand shared between neighboring subunits</note>
    </ligand>
</feature>
<comment type="cofactor">
    <cofactor evidence="5">
        <name>FAD</name>
        <dbReference type="ChEBI" id="CHEBI:57692"/>
    </cofactor>
    <text evidence="5">Binds 4 FAD per tetramer. Each FAD binding site is formed by three monomers.</text>
</comment>
<dbReference type="GO" id="GO:0006235">
    <property type="term" value="P:dTTP biosynthetic process"/>
    <property type="evidence" value="ECO:0007669"/>
    <property type="project" value="UniProtKB-UniRule"/>
</dbReference>
<accession>A0A4R1HVA0</accession>
<dbReference type="EC" id="2.1.1.148" evidence="5"/>
<evidence type="ECO:0000256" key="3">
    <source>
        <dbReference type="ARBA" id="ARBA00022727"/>
    </source>
</evidence>
<gene>
    <name evidence="5" type="primary">thyX</name>
    <name evidence="6" type="ORF">EV378_1127</name>
</gene>
<evidence type="ECO:0000313" key="7">
    <source>
        <dbReference type="Proteomes" id="UP000295560"/>
    </source>
</evidence>
<dbReference type="InterPro" id="IPR036098">
    <property type="entry name" value="Thymidylate_synthase_ThyX_sf"/>
</dbReference>
<keyword evidence="2 5" id="KW-0285">Flavoprotein</keyword>
<feature type="active site" description="Involved in ionization of N3 of dUMP, leading to its activation" evidence="5">
    <location>
        <position position="199"/>
    </location>
</feature>
<organism evidence="6 7">
    <name type="scientific">Pseudonocardia endophytica</name>
    <dbReference type="NCBI Taxonomy" id="401976"/>
    <lineage>
        <taxon>Bacteria</taxon>
        <taxon>Bacillati</taxon>
        <taxon>Actinomycetota</taxon>
        <taxon>Actinomycetes</taxon>
        <taxon>Pseudonocardiales</taxon>
        <taxon>Pseudonocardiaceae</taxon>
        <taxon>Pseudonocardia</taxon>
    </lineage>
</organism>
<dbReference type="NCBIfam" id="TIGR02170">
    <property type="entry name" value="thyX"/>
    <property type="match status" value="1"/>
</dbReference>
<dbReference type="CDD" id="cd20175">
    <property type="entry name" value="ThyX"/>
    <property type="match status" value="1"/>
</dbReference>
<dbReference type="PANTHER" id="PTHR34934">
    <property type="entry name" value="FLAVIN-DEPENDENT THYMIDYLATE SYNTHASE"/>
    <property type="match status" value="1"/>
</dbReference>
<dbReference type="PROSITE" id="PS51331">
    <property type="entry name" value="THYX"/>
    <property type="match status" value="1"/>
</dbReference>
<dbReference type="GO" id="GO:0050797">
    <property type="term" value="F:thymidylate synthase (FAD) activity"/>
    <property type="evidence" value="ECO:0007669"/>
    <property type="project" value="UniProtKB-UniRule"/>
</dbReference>
<keyword evidence="5" id="KW-0808">Transferase</keyword>
<protein>
    <recommendedName>
        <fullName evidence="5">Flavin-dependent thymidylate synthase</fullName>
        <shortName evidence="5">FDTS</shortName>
        <ecNumber evidence="5">2.1.1.148</ecNumber>
    </recommendedName>
    <alternativeName>
        <fullName evidence="5">FAD-dependent thymidylate synthase</fullName>
    </alternativeName>
    <alternativeName>
        <fullName evidence="5">Thymidylate synthase ThyX</fullName>
        <shortName evidence="5">TS</shortName>
        <shortName evidence="5">TSase</shortName>
    </alternativeName>
</protein>
<comment type="function">
    <text evidence="5">Catalyzes the reductive methylation of 2'-deoxyuridine-5'-monophosphate (dUMP) to 2'-deoxythymidine-5'-monophosphate (dTMP) while utilizing 5,10-methylenetetrahydrofolate (mTHF) as the methyl donor, and NADPH and FADH(2) as the reductant.</text>
</comment>
<dbReference type="GO" id="GO:0032259">
    <property type="term" value="P:methylation"/>
    <property type="evidence" value="ECO:0007669"/>
    <property type="project" value="UniProtKB-KW"/>
</dbReference>